<feature type="region of interest" description="Disordered" evidence="1">
    <location>
        <begin position="87"/>
        <end position="121"/>
    </location>
</feature>
<evidence type="ECO:0000313" key="2">
    <source>
        <dbReference type="EMBL" id="GIY68093.1"/>
    </source>
</evidence>
<feature type="region of interest" description="Disordered" evidence="1">
    <location>
        <begin position="1"/>
        <end position="38"/>
    </location>
</feature>
<keyword evidence="3" id="KW-1185">Reference proteome</keyword>
<organism evidence="2 3">
    <name type="scientific">Caerostris darwini</name>
    <dbReference type="NCBI Taxonomy" id="1538125"/>
    <lineage>
        <taxon>Eukaryota</taxon>
        <taxon>Metazoa</taxon>
        <taxon>Ecdysozoa</taxon>
        <taxon>Arthropoda</taxon>
        <taxon>Chelicerata</taxon>
        <taxon>Arachnida</taxon>
        <taxon>Araneae</taxon>
        <taxon>Araneomorphae</taxon>
        <taxon>Entelegynae</taxon>
        <taxon>Araneoidea</taxon>
        <taxon>Araneidae</taxon>
        <taxon>Caerostris</taxon>
    </lineage>
</organism>
<feature type="compositionally biased region" description="Acidic residues" evidence="1">
    <location>
        <begin position="111"/>
        <end position="121"/>
    </location>
</feature>
<gene>
    <name evidence="2" type="ORF">CDAR_453071</name>
</gene>
<dbReference type="Proteomes" id="UP001054837">
    <property type="component" value="Unassembled WGS sequence"/>
</dbReference>
<sequence>MHLVYGPQPARNQHLMQKRPLKNKKEKRKNALGIWSPTSKRNQHLMQYIYDPSRSFTLTDNLKPVWPCFRTLSGRDLVEKKTPTTIQKYRGRPHKCRRGPPQVQKKTSANVEEDPTSVEDP</sequence>
<dbReference type="AlphaFoldDB" id="A0AAV4VDC7"/>
<feature type="compositionally biased region" description="Basic residues" evidence="1">
    <location>
        <begin position="16"/>
        <end position="30"/>
    </location>
</feature>
<comment type="caution">
    <text evidence="2">The sequence shown here is derived from an EMBL/GenBank/DDBJ whole genome shotgun (WGS) entry which is preliminary data.</text>
</comment>
<evidence type="ECO:0000313" key="3">
    <source>
        <dbReference type="Proteomes" id="UP001054837"/>
    </source>
</evidence>
<feature type="compositionally biased region" description="Basic residues" evidence="1">
    <location>
        <begin position="89"/>
        <end position="98"/>
    </location>
</feature>
<evidence type="ECO:0000256" key="1">
    <source>
        <dbReference type="SAM" id="MobiDB-lite"/>
    </source>
</evidence>
<proteinExistence type="predicted"/>
<protein>
    <submittedName>
        <fullName evidence="2">Uncharacterized protein</fullName>
    </submittedName>
</protein>
<dbReference type="EMBL" id="BPLQ01012828">
    <property type="protein sequence ID" value="GIY68093.1"/>
    <property type="molecule type" value="Genomic_DNA"/>
</dbReference>
<reference evidence="2 3" key="1">
    <citation type="submission" date="2021-06" db="EMBL/GenBank/DDBJ databases">
        <title>Caerostris darwini draft genome.</title>
        <authorList>
            <person name="Kono N."/>
            <person name="Arakawa K."/>
        </authorList>
    </citation>
    <scope>NUCLEOTIDE SEQUENCE [LARGE SCALE GENOMIC DNA]</scope>
</reference>
<accession>A0AAV4VDC7</accession>
<name>A0AAV4VDC7_9ARAC</name>